<dbReference type="NCBIfam" id="TIGR00360">
    <property type="entry name" value="ComEC_N-term"/>
    <property type="match status" value="1"/>
</dbReference>
<reference evidence="10 11" key="1">
    <citation type="journal article" date="2010" name="BMC Genomics">
        <title>Metabolic flexibility revealed in the genome of the cyst-forming alpha-1 proteobacterium Rhodospirillum centenum.</title>
        <authorList>
            <person name="Lu Y.K."/>
            <person name="Marden J."/>
            <person name="Han M."/>
            <person name="Swingley W.D."/>
            <person name="Mastrian S.D."/>
            <person name="Chowdhury S.R."/>
            <person name="Hao J."/>
            <person name="Helmy T."/>
            <person name="Kim S."/>
            <person name="Kurdoglu A.A."/>
            <person name="Matthies H.J."/>
            <person name="Rollo D."/>
            <person name="Stothard P."/>
            <person name="Blankenship R.E."/>
            <person name="Bauer C.E."/>
            <person name="Touchman J.W."/>
        </authorList>
    </citation>
    <scope>NUCLEOTIDE SEQUENCE [LARGE SCALE GENOMIC DNA]</scope>
    <source>
        <strain evidence="11">ATCC 51521 / SW</strain>
    </source>
</reference>
<evidence type="ECO:0000256" key="7">
    <source>
        <dbReference type="SAM" id="Phobius"/>
    </source>
</evidence>
<keyword evidence="11" id="KW-1185">Reference proteome</keyword>
<keyword evidence="2" id="KW-1003">Cell membrane</keyword>
<protein>
    <submittedName>
        <fullName evidence="10">ComEC</fullName>
    </submittedName>
</protein>
<accession>B6IST3</accession>
<dbReference type="PANTHER" id="PTHR30619">
    <property type="entry name" value="DNA INTERNALIZATION/COMPETENCE PROTEIN COMEC/REC2"/>
    <property type="match status" value="1"/>
</dbReference>
<feature type="region of interest" description="Disordered" evidence="6">
    <location>
        <begin position="11"/>
        <end position="31"/>
    </location>
</feature>
<evidence type="ECO:0000256" key="2">
    <source>
        <dbReference type="ARBA" id="ARBA00022475"/>
    </source>
</evidence>
<evidence type="ECO:0000256" key="3">
    <source>
        <dbReference type="ARBA" id="ARBA00022692"/>
    </source>
</evidence>
<dbReference type="RefSeq" id="WP_012566392.1">
    <property type="nucleotide sequence ID" value="NC_011420.2"/>
</dbReference>
<evidence type="ECO:0000259" key="8">
    <source>
        <dbReference type="Pfam" id="PF03772"/>
    </source>
</evidence>
<evidence type="ECO:0000313" key="11">
    <source>
        <dbReference type="Proteomes" id="UP000001591"/>
    </source>
</evidence>
<feature type="transmembrane region" description="Helical" evidence="7">
    <location>
        <begin position="563"/>
        <end position="581"/>
    </location>
</feature>
<dbReference type="PANTHER" id="PTHR30619:SF1">
    <property type="entry name" value="RECOMBINATION PROTEIN 2"/>
    <property type="match status" value="1"/>
</dbReference>
<dbReference type="KEGG" id="rce:RC1_1190"/>
<evidence type="ECO:0000256" key="1">
    <source>
        <dbReference type="ARBA" id="ARBA00004651"/>
    </source>
</evidence>
<feature type="transmembrane region" description="Helical" evidence="7">
    <location>
        <begin position="104"/>
        <end position="123"/>
    </location>
</feature>
<evidence type="ECO:0000256" key="4">
    <source>
        <dbReference type="ARBA" id="ARBA00022989"/>
    </source>
</evidence>
<dbReference type="HOGENOM" id="CLU_011826_1_0_5"/>
<sequence length="726" mass="76535">MTGWTDAADALDGAAPGTDGRETDGYDPPAAPPGRVRVLLAAVRAPFLEERDRWVLWLPVGLSAGILLYFALLTEPPLWLGAALLLPLAVLLVLSRRRWPGSGAVLLPTVLLILVAGFAAAQLRTWSVGAPVLAYEMRAMRVEGRVVGIDRLEEGLRVTLADVTVGRLSAAETPARVRVRLKKGDVAPPAGTRIGLLAVLRPPPDMPEPGAYDFRRHAYFLRLGAVGFALSAAEPMPAPPPEGWAAAQAWLERLRQGIAERVEARLDGATGAVATALLNGEPTAIPESDLEAMRVSGLQHLLSISGLHIGLVAGLVFFTLRALLALVEPLALRRPIKKWAAVAALAGALGYTVLVGAPVPTVRSALMTGLMLLAVLADRSPFSLRVVAFAATVVLLWQPEALLGPSFQMSFGAVIALVSAYEAAGPTLRDWHAQAGPVRRGLLYVGGLALTSLVAGTATTPFGLYHFQQGANYGLLANLLAVPVTSFWVMPWGLVVYGLMPFGLEGWAVDAMGLGVQAILWTAHAVAGLPGAVLHVPAAPPAALLLFGIGGLWLALWRRSWRLLGLLPMGLGVALAATAAPPDLRVTSSGKLVGVRAADGSLLVSTGRAARFEAEVWWRRDGGTDAPPRWPKAGTADGRLTCDPLVCRYRLNGVTAAIVMKPEGLDPACTGADLVITRLRALGCDGPRVIDSGALRERGAHAVFIGADGRIVIRTGRPHPLARPWS</sequence>
<feature type="transmembrane region" description="Helical" evidence="7">
    <location>
        <begin position="54"/>
        <end position="72"/>
    </location>
</feature>
<dbReference type="EMBL" id="CP000613">
    <property type="protein sequence ID" value="ACI98604.1"/>
    <property type="molecule type" value="Genomic_DNA"/>
</dbReference>
<dbReference type="AlphaFoldDB" id="B6IST3"/>
<dbReference type="InterPro" id="IPR052159">
    <property type="entry name" value="Competence_DNA_uptake"/>
</dbReference>
<evidence type="ECO:0000256" key="5">
    <source>
        <dbReference type="ARBA" id="ARBA00023136"/>
    </source>
</evidence>
<keyword evidence="5 7" id="KW-0472">Membrane</keyword>
<dbReference type="OrthoDB" id="9790149at2"/>
<feature type="transmembrane region" description="Helical" evidence="7">
    <location>
        <begin position="339"/>
        <end position="359"/>
    </location>
</feature>
<keyword evidence="3 7" id="KW-0812">Transmembrane</keyword>
<dbReference type="STRING" id="414684.RC1_1190"/>
<dbReference type="InterPro" id="IPR004477">
    <property type="entry name" value="ComEC_N"/>
</dbReference>
<feature type="transmembrane region" description="Helical" evidence="7">
    <location>
        <begin position="476"/>
        <end position="500"/>
    </location>
</feature>
<keyword evidence="4 7" id="KW-1133">Transmembrane helix</keyword>
<name>B6IST3_RHOCS</name>
<feature type="domain" description="ComEC/Rec2-related protein" evidence="8">
    <location>
        <begin position="277"/>
        <end position="559"/>
    </location>
</feature>
<feature type="transmembrane region" description="Helical" evidence="7">
    <location>
        <begin position="538"/>
        <end position="556"/>
    </location>
</feature>
<feature type="domain" description="DUF4131" evidence="9">
    <location>
        <begin position="76"/>
        <end position="229"/>
    </location>
</feature>
<dbReference type="Pfam" id="PF03772">
    <property type="entry name" value="Competence"/>
    <property type="match status" value="1"/>
</dbReference>
<dbReference type="Proteomes" id="UP000001591">
    <property type="component" value="Chromosome"/>
</dbReference>
<comment type="subcellular location">
    <subcellularLocation>
        <location evidence="1">Cell membrane</location>
        <topology evidence="1">Multi-pass membrane protein</topology>
    </subcellularLocation>
</comment>
<evidence type="ECO:0000313" key="10">
    <source>
        <dbReference type="EMBL" id="ACI98604.1"/>
    </source>
</evidence>
<dbReference type="Pfam" id="PF13567">
    <property type="entry name" value="DUF4131"/>
    <property type="match status" value="1"/>
</dbReference>
<evidence type="ECO:0000259" key="9">
    <source>
        <dbReference type="Pfam" id="PF13567"/>
    </source>
</evidence>
<evidence type="ECO:0000256" key="6">
    <source>
        <dbReference type="SAM" id="MobiDB-lite"/>
    </source>
</evidence>
<feature type="transmembrane region" description="Helical" evidence="7">
    <location>
        <begin position="301"/>
        <end position="327"/>
    </location>
</feature>
<dbReference type="InterPro" id="IPR025405">
    <property type="entry name" value="DUF4131"/>
</dbReference>
<dbReference type="GO" id="GO:0005886">
    <property type="term" value="C:plasma membrane"/>
    <property type="evidence" value="ECO:0007669"/>
    <property type="project" value="UniProtKB-SubCell"/>
</dbReference>
<feature type="transmembrane region" description="Helical" evidence="7">
    <location>
        <begin position="441"/>
        <end position="464"/>
    </location>
</feature>
<dbReference type="eggNOG" id="COG0658">
    <property type="taxonomic scope" value="Bacteria"/>
</dbReference>
<proteinExistence type="predicted"/>
<organism evidence="10 11">
    <name type="scientific">Rhodospirillum centenum (strain ATCC 51521 / SW)</name>
    <dbReference type="NCBI Taxonomy" id="414684"/>
    <lineage>
        <taxon>Bacteria</taxon>
        <taxon>Pseudomonadati</taxon>
        <taxon>Pseudomonadota</taxon>
        <taxon>Alphaproteobacteria</taxon>
        <taxon>Rhodospirillales</taxon>
        <taxon>Rhodospirillaceae</taxon>
        <taxon>Rhodospirillum</taxon>
    </lineage>
</organism>
<gene>
    <name evidence="10" type="ordered locus">RC1_1190</name>
</gene>
<feature type="transmembrane region" description="Helical" evidence="7">
    <location>
        <begin position="402"/>
        <end position="421"/>
    </location>
</feature>
<feature type="transmembrane region" description="Helical" evidence="7">
    <location>
        <begin position="78"/>
        <end position="95"/>
    </location>
</feature>